<reference evidence="2" key="1">
    <citation type="journal article" date="2021" name="Sci. Adv.">
        <title>The American lobster genome reveals insights on longevity, neural, and immune adaptations.</title>
        <authorList>
            <person name="Polinski J.M."/>
            <person name="Zimin A.V."/>
            <person name="Clark K.F."/>
            <person name="Kohn A.B."/>
            <person name="Sadowski N."/>
            <person name="Timp W."/>
            <person name="Ptitsyn A."/>
            <person name="Khanna P."/>
            <person name="Romanova D.Y."/>
            <person name="Williams P."/>
            <person name="Greenwood S.J."/>
            <person name="Moroz L.L."/>
            <person name="Walt D.R."/>
            <person name="Bodnar A.G."/>
        </authorList>
    </citation>
    <scope>NUCLEOTIDE SEQUENCE</scope>
    <source>
        <strain evidence="2">GMGI-L3</strain>
    </source>
</reference>
<gene>
    <name evidence="2" type="ORF">Hamer_G008367</name>
</gene>
<organism evidence="2 3">
    <name type="scientific">Homarus americanus</name>
    <name type="common">American lobster</name>
    <dbReference type="NCBI Taxonomy" id="6706"/>
    <lineage>
        <taxon>Eukaryota</taxon>
        <taxon>Metazoa</taxon>
        <taxon>Ecdysozoa</taxon>
        <taxon>Arthropoda</taxon>
        <taxon>Crustacea</taxon>
        <taxon>Multicrustacea</taxon>
        <taxon>Malacostraca</taxon>
        <taxon>Eumalacostraca</taxon>
        <taxon>Eucarida</taxon>
        <taxon>Decapoda</taxon>
        <taxon>Pleocyemata</taxon>
        <taxon>Astacidea</taxon>
        <taxon>Nephropoidea</taxon>
        <taxon>Nephropidae</taxon>
        <taxon>Homarus</taxon>
    </lineage>
</organism>
<evidence type="ECO:0000313" key="2">
    <source>
        <dbReference type="EMBL" id="KAG7177703.1"/>
    </source>
</evidence>
<evidence type="ECO:0000313" key="3">
    <source>
        <dbReference type="Proteomes" id="UP000747542"/>
    </source>
</evidence>
<dbReference type="Proteomes" id="UP000747542">
    <property type="component" value="Unassembled WGS sequence"/>
</dbReference>
<feature type="compositionally biased region" description="Pro residues" evidence="1">
    <location>
        <begin position="90"/>
        <end position="109"/>
    </location>
</feature>
<feature type="region of interest" description="Disordered" evidence="1">
    <location>
        <begin position="71"/>
        <end position="109"/>
    </location>
</feature>
<keyword evidence="3" id="KW-1185">Reference proteome</keyword>
<protein>
    <submittedName>
        <fullName evidence="2">Putative cartilage oligomeric matrix protein-like</fullName>
    </submittedName>
</protein>
<evidence type="ECO:0000256" key="1">
    <source>
        <dbReference type="SAM" id="MobiDB-lite"/>
    </source>
</evidence>
<dbReference type="EMBL" id="JAHLQT010001931">
    <property type="protein sequence ID" value="KAG7177703.1"/>
    <property type="molecule type" value="Genomic_DNA"/>
</dbReference>
<dbReference type="AlphaFoldDB" id="A0A8J5NEZ0"/>
<name>A0A8J5NEZ0_HOMAM</name>
<feature type="compositionally biased region" description="Low complexity" evidence="1">
    <location>
        <begin position="80"/>
        <end position="89"/>
    </location>
</feature>
<accession>A0A8J5NEZ0</accession>
<sequence length="109" mass="12180">MADDVKYRERHVEASVDWGTSLLELLEKLGCPSDAETGEVQAQANEVYTYRRDHPSRTTSFYHSFPLLHPLRPPSPPSKTTPSLSFLHPLRPPPPPSKTTPSPSPSFTL</sequence>
<proteinExistence type="predicted"/>
<comment type="caution">
    <text evidence="2">The sequence shown here is derived from an EMBL/GenBank/DDBJ whole genome shotgun (WGS) entry which is preliminary data.</text>
</comment>